<accession>A0A291QY83</accession>
<comment type="similarity">
    <text evidence="1 3">Belongs to the type-B carboxylesterase/lipase family.</text>
</comment>
<dbReference type="KEGG" id="cbae:COR50_17990"/>
<dbReference type="RefSeq" id="WP_098195276.1">
    <property type="nucleotide sequence ID" value="NZ_CP023777.1"/>
</dbReference>
<dbReference type="PANTHER" id="PTHR11559">
    <property type="entry name" value="CARBOXYLESTERASE"/>
    <property type="match status" value="1"/>
</dbReference>
<evidence type="ECO:0000313" key="6">
    <source>
        <dbReference type="Proteomes" id="UP000220133"/>
    </source>
</evidence>
<evidence type="ECO:0000259" key="4">
    <source>
        <dbReference type="Pfam" id="PF00135"/>
    </source>
</evidence>
<evidence type="ECO:0000313" key="5">
    <source>
        <dbReference type="EMBL" id="ATL48905.1"/>
    </source>
</evidence>
<dbReference type="InterPro" id="IPR029058">
    <property type="entry name" value="AB_hydrolase_fold"/>
</dbReference>
<dbReference type="InterPro" id="IPR019826">
    <property type="entry name" value="Carboxylesterase_B_AS"/>
</dbReference>
<dbReference type="EMBL" id="CP023777">
    <property type="protein sequence ID" value="ATL48905.1"/>
    <property type="molecule type" value="Genomic_DNA"/>
</dbReference>
<dbReference type="EC" id="3.1.1.-" evidence="3"/>
<name>A0A291QY83_9BACT</name>
<dbReference type="SUPFAM" id="SSF53474">
    <property type="entry name" value="alpha/beta-Hydrolases"/>
    <property type="match status" value="1"/>
</dbReference>
<organism evidence="5 6">
    <name type="scientific">Chitinophaga caeni</name>
    <dbReference type="NCBI Taxonomy" id="2029983"/>
    <lineage>
        <taxon>Bacteria</taxon>
        <taxon>Pseudomonadati</taxon>
        <taxon>Bacteroidota</taxon>
        <taxon>Chitinophagia</taxon>
        <taxon>Chitinophagales</taxon>
        <taxon>Chitinophagaceae</taxon>
        <taxon>Chitinophaga</taxon>
    </lineage>
</organism>
<evidence type="ECO:0000256" key="2">
    <source>
        <dbReference type="ARBA" id="ARBA00022801"/>
    </source>
</evidence>
<dbReference type="AlphaFoldDB" id="A0A291QY83"/>
<gene>
    <name evidence="5" type="ORF">COR50_17990</name>
</gene>
<feature type="domain" description="Carboxylesterase type B" evidence="4">
    <location>
        <begin position="56"/>
        <end position="542"/>
    </location>
</feature>
<evidence type="ECO:0000256" key="3">
    <source>
        <dbReference type="RuleBase" id="RU361235"/>
    </source>
</evidence>
<dbReference type="Gene3D" id="3.40.50.1820">
    <property type="entry name" value="alpha/beta hydrolase"/>
    <property type="match status" value="1"/>
</dbReference>
<dbReference type="InterPro" id="IPR050309">
    <property type="entry name" value="Type-B_Carboxylest/Lipase"/>
</dbReference>
<sequence length="553" mass="60683">MHSSRRNFIKRIGQSSVLLGAGTVIPGCSLVKQENKDEVQNTLPDEPVLQIGEDIAVVQTDKGKVKGFIMRGIETYLGIPYAADASGKNRFLPPQEHEAWEGIRPSVFYGNSAPQNIYSRAATSYGAFIDHWNYDEISEDCLSLNIWTKAAKSGRNKPVLLWLHGGGYSQGNGIEQDGYHGENFTRYGDVVFCSLNHRLGAIGFSDFSAVDEKFKDSGNVGMLDILAALQWIQKNIANFGGDPNNVTIMGQSGGGAKVCTLASMPAAKGLIHKGVALSGSATHAIPKEYARQLGLYILKEAGLQASGMSTLQEMPWDEYLALSKRAAEKLQRDKPEFGFRRGSFGPVADGHNLPAEGYFSSPQPDIPVLFCSTFHEWSPSRTEPSLENITKEGVIEKLHPNYGDASTKIYEGYDAAFPGLKPIELWAMIVSNRKAVVEAANLKKKQGSPVYMAWFGWCPPLFDGRMRAFHCLDISFWLLNTDLMITHSGGGAKPRALSNKMAEALLQFMKTGNPACKSLPDWPEYTADKGSLMILNDTCKVADDPDRKARLML</sequence>
<evidence type="ECO:0000256" key="1">
    <source>
        <dbReference type="ARBA" id="ARBA00005964"/>
    </source>
</evidence>
<dbReference type="OrthoDB" id="9775851at2"/>
<dbReference type="GO" id="GO:0016787">
    <property type="term" value="F:hydrolase activity"/>
    <property type="evidence" value="ECO:0007669"/>
    <property type="project" value="UniProtKB-KW"/>
</dbReference>
<dbReference type="InterPro" id="IPR002018">
    <property type="entry name" value="CarbesteraseB"/>
</dbReference>
<keyword evidence="6" id="KW-1185">Reference proteome</keyword>
<keyword evidence="2 3" id="KW-0378">Hydrolase</keyword>
<proteinExistence type="inferred from homology"/>
<dbReference type="Pfam" id="PF00135">
    <property type="entry name" value="COesterase"/>
    <property type="match status" value="1"/>
</dbReference>
<dbReference type="PROSITE" id="PS00122">
    <property type="entry name" value="CARBOXYLESTERASE_B_1"/>
    <property type="match status" value="1"/>
</dbReference>
<reference evidence="5 6" key="1">
    <citation type="submission" date="2017-10" db="EMBL/GenBank/DDBJ databases">
        <title>Paenichitinophaga pekingensis gen. nov., sp. nov., isolated from activated sludge.</title>
        <authorList>
            <person name="Jin D."/>
            <person name="Kong X."/>
            <person name="Deng Y."/>
            <person name="Bai Z."/>
        </authorList>
    </citation>
    <scope>NUCLEOTIDE SEQUENCE [LARGE SCALE GENOMIC DNA]</scope>
    <source>
        <strain evidence="5 6">13</strain>
    </source>
</reference>
<dbReference type="Proteomes" id="UP000220133">
    <property type="component" value="Chromosome"/>
</dbReference>
<protein>
    <recommendedName>
        <fullName evidence="3">Carboxylic ester hydrolase</fullName>
        <ecNumber evidence="3">3.1.1.-</ecNumber>
    </recommendedName>
</protein>